<dbReference type="GO" id="GO:0004222">
    <property type="term" value="F:metalloendopeptidase activity"/>
    <property type="evidence" value="ECO:0007669"/>
    <property type="project" value="InterPro"/>
</dbReference>
<dbReference type="Pfam" id="PF20684">
    <property type="entry name" value="Fung_rhodopsin"/>
    <property type="match status" value="1"/>
</dbReference>
<feature type="transmembrane region" description="Helical" evidence="10">
    <location>
        <begin position="42"/>
        <end position="61"/>
    </location>
</feature>
<keyword evidence="10" id="KW-0472">Membrane</keyword>
<evidence type="ECO:0000256" key="2">
    <source>
        <dbReference type="ARBA" id="ARBA00006040"/>
    </source>
</evidence>
<evidence type="ECO:0000313" key="14">
    <source>
        <dbReference type="Proteomes" id="UP001056012"/>
    </source>
</evidence>
<dbReference type="Gene3D" id="3.40.390.10">
    <property type="entry name" value="Collagenase (Catalytic Domain)"/>
    <property type="match status" value="1"/>
</dbReference>
<evidence type="ECO:0000256" key="3">
    <source>
        <dbReference type="ARBA" id="ARBA00022490"/>
    </source>
</evidence>
<evidence type="ECO:0000256" key="5">
    <source>
        <dbReference type="ARBA" id="ARBA00022723"/>
    </source>
</evidence>
<gene>
    <name evidence="13" type="ORF">yc1106_00728</name>
</gene>
<keyword evidence="14" id="KW-1185">Reference proteome</keyword>
<dbReference type="VEuPathDB" id="FungiDB:yc1106_00728"/>
<feature type="transmembrane region" description="Helical" evidence="10">
    <location>
        <begin position="404"/>
        <end position="424"/>
    </location>
</feature>
<evidence type="ECO:0000259" key="12">
    <source>
        <dbReference type="Pfam" id="PF20684"/>
    </source>
</evidence>
<dbReference type="OrthoDB" id="534666at2759"/>
<keyword evidence="10" id="KW-1133">Transmembrane helix</keyword>
<keyword evidence="8 9" id="KW-0482">Metalloprotease</keyword>
<dbReference type="InterPro" id="IPR045090">
    <property type="entry name" value="Pept_M3A_M3B"/>
</dbReference>
<dbReference type="Gene3D" id="1.10.1370.10">
    <property type="entry name" value="Neurolysin, domain 3"/>
    <property type="match status" value="1"/>
</dbReference>
<dbReference type="CDD" id="cd06455">
    <property type="entry name" value="M3A_TOP"/>
    <property type="match status" value="1"/>
</dbReference>
<proteinExistence type="inferred from homology"/>
<comment type="cofactor">
    <cofactor evidence="9">
        <name>Zn(2+)</name>
        <dbReference type="ChEBI" id="CHEBI:29105"/>
    </cofactor>
    <text evidence="9">Binds 1 zinc ion.</text>
</comment>
<keyword evidence="3" id="KW-0963">Cytoplasm</keyword>
<feature type="transmembrane region" description="Helical" evidence="10">
    <location>
        <begin position="260"/>
        <end position="282"/>
    </location>
</feature>
<keyword evidence="4 9" id="KW-0645">Protease</keyword>
<dbReference type="AlphaFoldDB" id="A0A9Q8Z0D3"/>
<feature type="domain" description="Rhodopsin" evidence="12">
    <location>
        <begin position="26"/>
        <end position="283"/>
    </location>
</feature>
<evidence type="ECO:0000256" key="8">
    <source>
        <dbReference type="ARBA" id="ARBA00023049"/>
    </source>
</evidence>
<evidence type="ECO:0000256" key="6">
    <source>
        <dbReference type="ARBA" id="ARBA00022801"/>
    </source>
</evidence>
<dbReference type="InterPro" id="IPR049326">
    <property type="entry name" value="Rhodopsin_dom_fungi"/>
</dbReference>
<feature type="transmembrane region" description="Helical" evidence="10">
    <location>
        <begin position="6"/>
        <end position="30"/>
    </location>
</feature>
<evidence type="ECO:0000256" key="10">
    <source>
        <dbReference type="SAM" id="Phobius"/>
    </source>
</evidence>
<evidence type="ECO:0000256" key="1">
    <source>
        <dbReference type="ARBA" id="ARBA00004496"/>
    </source>
</evidence>
<dbReference type="PANTHER" id="PTHR11804">
    <property type="entry name" value="PROTEASE M3 THIMET OLIGOPEPTIDASE-RELATED"/>
    <property type="match status" value="1"/>
</dbReference>
<dbReference type="InterPro" id="IPR024079">
    <property type="entry name" value="MetalloPept_cat_dom_sf"/>
</dbReference>
<evidence type="ECO:0000256" key="4">
    <source>
        <dbReference type="ARBA" id="ARBA00022670"/>
    </source>
</evidence>
<feature type="domain" description="Peptidase M3A/M3B catalytic" evidence="11">
    <location>
        <begin position="677"/>
        <end position="1177"/>
    </location>
</feature>
<evidence type="ECO:0000259" key="11">
    <source>
        <dbReference type="Pfam" id="PF01432"/>
    </source>
</evidence>
<feature type="transmembrane region" description="Helical" evidence="10">
    <location>
        <begin position="184"/>
        <end position="206"/>
    </location>
</feature>
<evidence type="ECO:0000256" key="7">
    <source>
        <dbReference type="ARBA" id="ARBA00022833"/>
    </source>
</evidence>
<sequence>MYYRPGYVVVIVGAALTTLSTIVVALRYYCRYFRVGAVSASDHLMFAALVVAWGTFVVNYFQDVTSSGYRPSYLKRPEKRPEIEGYVLGVLISWWTYRLIYVIGLGFIKLSILFFYRSIAANPVFRRLVYGMIAFVIMYTFAASMAAIFQCQNPASAWSVNNYLAQFQPSLKPEPAVCFDPVPLWVFSSACNLLTDVIVLLMPLPTLLSLRIPTSKRLALIGIFSVGLLAIAASSVRLWVMYMWAASPYNAARYGADLLLWGQVETNSGIISASVPFLRLLFRDKDKKTRQSGTPQKMYVTLPAIPQSASPPAAPVHAHSRRKTPDVEMWPLPNEKAIERGDTVGFISIHERTTIARESNWGPFVTIPESLSSDGKGSVHLEPARYPNRIASLPTVASSRLTKFFLAAVALFIGTTAILASIRLGGRVPSILQYVKPTPLRNPLYTQPFRPLTNSTMAPAQYKKPPQLPPKFTATKQSLVDDAKRLIDRSRSVQDAIVRDVKPESATFANTLLPIARDDNKMAIEAHILGFYNAVSTSKELRDASSEVEQMLDDFGIESSMREDVFNLVDAVLKKGEKLDPESQRLLEKDHKSFIRNGLNLPAGPKRDRFKEIKQRLSQISIAFQKNLNEENGGLWFTPDELHGVPEDVVSGLKKGEGENEGKLFLTFKYPDLFPTLKYATNPDTRMKVFVANENKCNDNVALFREAILLRDEGARILGYDNHAQFRIEDKMAKTPQTVDEFLGDLRKRLAPGGKKEIEKLIELKKQDAKENGLTGPLAEDYYLWDNRYYDRLMLEKDYQLDHQVIAEYFPLSTTIQGMLKIFEELFGLVFVEIAGEEERAALADGGKGSDIVWHEDVQIFSVWDDEGEGAGFVGYLYLDLFPRDGKYGHAANFNLQPGYIDENGKRRYPATALVCNFSKPTPKKPSLLKHEEVVTLFHELGHGIHDLVSRTTYSRFHGTNTVRDFVEAPSQMLENWCWTPSQLRSLSHHYSYLSSDYEKAYLESSGKSSKPSEQIPQSLIANLISTKHVNDALFNLRQLHFGTFDMAVHEPASHEELEKMDITEKYNSLRHEISQLKGPESLEGAKKGDWHWGNGQATFGHLIGGYDAGYYGYLSSQVYSTDMFYTVFKSDPMNPKEGRRYRHTVLERGGSKEEMDILEEFLGRKPQTEAFYKELGISQ</sequence>
<dbReference type="FunFam" id="3.40.390.10:FF:000006">
    <property type="entry name" value="Thimet oligopeptidase 1"/>
    <property type="match status" value="1"/>
</dbReference>
<dbReference type="InterPro" id="IPR024080">
    <property type="entry name" value="Neurolysin/TOP_N"/>
</dbReference>
<keyword evidence="7 9" id="KW-0862">Zinc</keyword>
<dbReference type="Gene3D" id="1.20.1050.40">
    <property type="entry name" value="Endopeptidase. Chain P, domain 1"/>
    <property type="match status" value="1"/>
</dbReference>
<reference evidence="13" key="1">
    <citation type="submission" date="2021-12" db="EMBL/GenBank/DDBJ databases">
        <title>Curvularia clavata genome.</title>
        <authorList>
            <person name="Cao Y."/>
        </authorList>
    </citation>
    <scope>NUCLEOTIDE SEQUENCE</scope>
    <source>
        <strain evidence="13">Yc1106</strain>
    </source>
</reference>
<name>A0A9Q8Z0D3_CURCL</name>
<comment type="subcellular location">
    <subcellularLocation>
        <location evidence="1">Cytoplasm</location>
    </subcellularLocation>
</comment>
<dbReference type="InterPro" id="IPR024077">
    <property type="entry name" value="Neurolysin/TOP_dom2"/>
</dbReference>
<dbReference type="Pfam" id="PF01432">
    <property type="entry name" value="Peptidase_M3"/>
    <property type="match status" value="1"/>
</dbReference>
<dbReference type="EMBL" id="CP089274">
    <property type="protein sequence ID" value="USP73454.1"/>
    <property type="molecule type" value="Genomic_DNA"/>
</dbReference>
<dbReference type="PANTHER" id="PTHR11804:SF84">
    <property type="entry name" value="SACCHAROLYSIN"/>
    <property type="match status" value="1"/>
</dbReference>
<dbReference type="GO" id="GO:0006518">
    <property type="term" value="P:peptide metabolic process"/>
    <property type="evidence" value="ECO:0007669"/>
    <property type="project" value="TreeGrafter"/>
</dbReference>
<feature type="transmembrane region" description="Helical" evidence="10">
    <location>
        <begin position="128"/>
        <end position="149"/>
    </location>
</feature>
<comment type="similarity">
    <text evidence="2 9">Belongs to the peptidase M3 family.</text>
</comment>
<dbReference type="GO" id="GO:0006508">
    <property type="term" value="P:proteolysis"/>
    <property type="evidence" value="ECO:0007669"/>
    <property type="project" value="UniProtKB-KW"/>
</dbReference>
<dbReference type="InterPro" id="IPR001567">
    <property type="entry name" value="Pept_M3A_M3B_dom"/>
</dbReference>
<protein>
    <recommendedName>
        <fullName evidence="15">Mitochondrial intermediate peptidase</fullName>
    </recommendedName>
</protein>
<dbReference type="GO" id="GO:0046872">
    <property type="term" value="F:metal ion binding"/>
    <property type="evidence" value="ECO:0007669"/>
    <property type="project" value="UniProtKB-UniRule"/>
</dbReference>
<dbReference type="Proteomes" id="UP001056012">
    <property type="component" value="Chromosome 1"/>
</dbReference>
<feature type="transmembrane region" description="Helical" evidence="10">
    <location>
        <begin position="95"/>
        <end position="116"/>
    </location>
</feature>
<feature type="transmembrane region" description="Helical" evidence="10">
    <location>
        <begin position="218"/>
        <end position="240"/>
    </location>
</feature>
<organism evidence="13 14">
    <name type="scientific">Curvularia clavata</name>
    <dbReference type="NCBI Taxonomy" id="95742"/>
    <lineage>
        <taxon>Eukaryota</taxon>
        <taxon>Fungi</taxon>
        <taxon>Dikarya</taxon>
        <taxon>Ascomycota</taxon>
        <taxon>Pezizomycotina</taxon>
        <taxon>Dothideomycetes</taxon>
        <taxon>Pleosporomycetidae</taxon>
        <taxon>Pleosporales</taxon>
        <taxon>Pleosporineae</taxon>
        <taxon>Pleosporaceae</taxon>
        <taxon>Curvularia</taxon>
    </lineage>
</organism>
<dbReference type="SUPFAM" id="SSF55486">
    <property type="entry name" value="Metalloproteases ('zincins'), catalytic domain"/>
    <property type="match status" value="1"/>
</dbReference>
<evidence type="ECO:0000313" key="13">
    <source>
        <dbReference type="EMBL" id="USP73454.1"/>
    </source>
</evidence>
<keyword evidence="5 9" id="KW-0479">Metal-binding</keyword>
<evidence type="ECO:0008006" key="15">
    <source>
        <dbReference type="Google" id="ProtNLM"/>
    </source>
</evidence>
<dbReference type="GO" id="GO:0005758">
    <property type="term" value="C:mitochondrial intermembrane space"/>
    <property type="evidence" value="ECO:0007669"/>
    <property type="project" value="TreeGrafter"/>
</dbReference>
<dbReference type="FunFam" id="1.20.1050.40:FF:000001">
    <property type="entry name" value="Thimet oligopeptidase 1"/>
    <property type="match status" value="1"/>
</dbReference>
<accession>A0A9Q8Z0D3</accession>
<evidence type="ECO:0000256" key="9">
    <source>
        <dbReference type="RuleBase" id="RU003435"/>
    </source>
</evidence>
<keyword evidence="6 9" id="KW-0378">Hydrolase</keyword>
<keyword evidence="10" id="KW-0812">Transmembrane</keyword>